<dbReference type="EMBL" id="UYRR01001520">
    <property type="protein sequence ID" value="VDK18759.1"/>
    <property type="molecule type" value="Genomic_DNA"/>
</dbReference>
<feature type="transmembrane region" description="Helical" evidence="9">
    <location>
        <begin position="64"/>
        <end position="81"/>
    </location>
</feature>
<dbReference type="InterPro" id="IPR001781">
    <property type="entry name" value="Znf_LIM"/>
</dbReference>
<comment type="subcellular location">
    <subcellularLocation>
        <location evidence="1">Nucleus</location>
    </subcellularLocation>
</comment>
<accession>A0A0M3J202</accession>
<dbReference type="Proteomes" id="UP000267096">
    <property type="component" value="Unassembled WGS sequence"/>
</dbReference>
<dbReference type="OrthoDB" id="10068367at2759"/>
<organism evidence="13">
    <name type="scientific">Anisakis simplex</name>
    <name type="common">Herring worm</name>
    <dbReference type="NCBI Taxonomy" id="6269"/>
    <lineage>
        <taxon>Eukaryota</taxon>
        <taxon>Metazoa</taxon>
        <taxon>Ecdysozoa</taxon>
        <taxon>Nematoda</taxon>
        <taxon>Chromadorea</taxon>
        <taxon>Rhabditida</taxon>
        <taxon>Spirurina</taxon>
        <taxon>Ascaridomorpha</taxon>
        <taxon>Ascaridoidea</taxon>
        <taxon>Anisakidae</taxon>
        <taxon>Anisakis</taxon>
        <taxon>Anisakis simplex complex</taxon>
    </lineage>
</organism>
<keyword evidence="6" id="KW-0371">Homeobox</keyword>
<dbReference type="PANTHER" id="PTHR24208:SF166">
    <property type="entry name" value="LIM HOMEOBOX TRANSCRIPTION FACTOR 1 ALPHA, ISOFORM B"/>
    <property type="match status" value="1"/>
</dbReference>
<dbReference type="GO" id="GO:0030182">
    <property type="term" value="P:neuron differentiation"/>
    <property type="evidence" value="ECO:0007669"/>
    <property type="project" value="TreeGrafter"/>
</dbReference>
<dbReference type="SMART" id="SM00132">
    <property type="entry name" value="LIM"/>
    <property type="match status" value="1"/>
</dbReference>
<evidence type="ECO:0000313" key="11">
    <source>
        <dbReference type="EMBL" id="VDK18759.1"/>
    </source>
</evidence>
<evidence type="ECO:0000313" key="12">
    <source>
        <dbReference type="Proteomes" id="UP000267096"/>
    </source>
</evidence>
<feature type="domain" description="LIM zinc-binding" evidence="10">
    <location>
        <begin position="6"/>
        <end position="67"/>
    </location>
</feature>
<evidence type="ECO:0000256" key="9">
    <source>
        <dbReference type="SAM" id="Phobius"/>
    </source>
</evidence>
<keyword evidence="12" id="KW-1185">Reference proteome</keyword>
<dbReference type="WBParaSite" id="ASIM_0000155601-mRNA-1">
    <property type="protein sequence ID" value="ASIM_0000155601-mRNA-1"/>
    <property type="gene ID" value="ASIM_0000155601"/>
</dbReference>
<evidence type="ECO:0000259" key="10">
    <source>
        <dbReference type="PROSITE" id="PS50023"/>
    </source>
</evidence>
<gene>
    <name evidence="11" type="ORF">ASIM_LOCUS1435</name>
</gene>
<evidence type="ECO:0000256" key="6">
    <source>
        <dbReference type="ARBA" id="ARBA00023155"/>
    </source>
</evidence>
<evidence type="ECO:0000256" key="5">
    <source>
        <dbReference type="ARBA" id="ARBA00023125"/>
    </source>
</evidence>
<dbReference type="GO" id="GO:0000977">
    <property type="term" value="F:RNA polymerase II transcription regulatory region sequence-specific DNA binding"/>
    <property type="evidence" value="ECO:0007669"/>
    <property type="project" value="TreeGrafter"/>
</dbReference>
<dbReference type="GO" id="GO:0005634">
    <property type="term" value="C:nucleus"/>
    <property type="evidence" value="ECO:0007669"/>
    <property type="project" value="UniProtKB-SubCell"/>
</dbReference>
<sequence>MRVDDAVCGGCGFQIRERFLLKVMDEFWHESCLSCSTCHLRLSDNSSCFIKDGHVYCREDHAQLVLHSVVVIPIILITFYLP</sequence>
<keyword evidence="9" id="KW-0472">Membrane</keyword>
<evidence type="ECO:0000256" key="3">
    <source>
        <dbReference type="ARBA" id="ARBA00022833"/>
    </source>
</evidence>
<evidence type="ECO:0000256" key="7">
    <source>
        <dbReference type="ARBA" id="ARBA00023242"/>
    </source>
</evidence>
<dbReference type="FunFam" id="2.10.110.10:FF:000178">
    <property type="entry name" value="LIM domain family"/>
    <property type="match status" value="1"/>
</dbReference>
<keyword evidence="2 8" id="KW-0479">Metal-binding</keyword>
<name>A0A0M3J202_ANISI</name>
<keyword evidence="4 8" id="KW-0440">LIM domain</keyword>
<evidence type="ECO:0000256" key="8">
    <source>
        <dbReference type="PROSITE-ProRule" id="PRU00125"/>
    </source>
</evidence>
<dbReference type="GO" id="GO:0046872">
    <property type="term" value="F:metal ion binding"/>
    <property type="evidence" value="ECO:0007669"/>
    <property type="project" value="UniProtKB-KW"/>
</dbReference>
<dbReference type="GO" id="GO:0000981">
    <property type="term" value="F:DNA-binding transcription factor activity, RNA polymerase II-specific"/>
    <property type="evidence" value="ECO:0007669"/>
    <property type="project" value="TreeGrafter"/>
</dbReference>
<proteinExistence type="predicted"/>
<dbReference type="Pfam" id="PF00412">
    <property type="entry name" value="LIM"/>
    <property type="match status" value="1"/>
</dbReference>
<dbReference type="AlphaFoldDB" id="A0A0M3J202"/>
<reference evidence="11 12" key="2">
    <citation type="submission" date="2018-11" db="EMBL/GenBank/DDBJ databases">
        <authorList>
            <consortium name="Pathogen Informatics"/>
        </authorList>
    </citation>
    <scope>NUCLEOTIDE SEQUENCE [LARGE SCALE GENOMIC DNA]</scope>
</reference>
<evidence type="ECO:0000256" key="2">
    <source>
        <dbReference type="ARBA" id="ARBA00022723"/>
    </source>
</evidence>
<dbReference type="Gene3D" id="2.10.110.10">
    <property type="entry name" value="Cysteine Rich Protein"/>
    <property type="match status" value="1"/>
</dbReference>
<dbReference type="SUPFAM" id="SSF57716">
    <property type="entry name" value="Glucocorticoid receptor-like (DNA-binding domain)"/>
    <property type="match status" value="2"/>
</dbReference>
<keyword evidence="9" id="KW-0812">Transmembrane</keyword>
<keyword evidence="3 8" id="KW-0862">Zinc</keyword>
<keyword evidence="7" id="KW-0539">Nucleus</keyword>
<keyword evidence="5" id="KW-0238">DNA-binding</keyword>
<dbReference type="InterPro" id="IPR050453">
    <property type="entry name" value="LIM_Homeobox_TF"/>
</dbReference>
<evidence type="ECO:0000313" key="13">
    <source>
        <dbReference type="WBParaSite" id="ASIM_0000155601-mRNA-1"/>
    </source>
</evidence>
<reference evidence="13" key="1">
    <citation type="submission" date="2017-02" db="UniProtKB">
        <authorList>
            <consortium name="WormBaseParasite"/>
        </authorList>
    </citation>
    <scope>IDENTIFICATION</scope>
</reference>
<dbReference type="PROSITE" id="PS00478">
    <property type="entry name" value="LIM_DOMAIN_1"/>
    <property type="match status" value="1"/>
</dbReference>
<dbReference type="PROSITE" id="PS50023">
    <property type="entry name" value="LIM_DOMAIN_2"/>
    <property type="match status" value="1"/>
</dbReference>
<evidence type="ECO:0000256" key="1">
    <source>
        <dbReference type="ARBA" id="ARBA00004123"/>
    </source>
</evidence>
<keyword evidence="9" id="KW-1133">Transmembrane helix</keyword>
<dbReference type="PANTHER" id="PTHR24208">
    <property type="entry name" value="LIM/HOMEOBOX PROTEIN LHX"/>
    <property type="match status" value="1"/>
</dbReference>
<protein>
    <submittedName>
        <fullName evidence="13">LIM zinc-binding domain-containing protein</fullName>
    </submittedName>
</protein>
<evidence type="ECO:0000256" key="4">
    <source>
        <dbReference type="ARBA" id="ARBA00023038"/>
    </source>
</evidence>